<protein>
    <submittedName>
        <fullName evidence="2">(pine wood nematode) hypothetical protein</fullName>
    </submittedName>
</protein>
<proteinExistence type="predicted"/>
<sequence length="189" mass="21538">MRTLCVLLSIGVGVLAKITEETFGTVHDGKLMFTNYEPVQFARQPQSGGQRIRNFPAYLDDDGYSYFGQAYQREDLAFCAVFNVRQKIVKTCDRFRILVNIPGNEYNLRRYENLKESDEKMTIGDATLVLAKDIEREGDTVFGTLFQRNSGPPVVQYIDYNFDAKELVLEGGESSKYVLFVVKSKLESE</sequence>
<feature type="signal peptide" evidence="1">
    <location>
        <begin position="1"/>
        <end position="16"/>
    </location>
</feature>
<dbReference type="EMBL" id="CAJFDI010000005">
    <property type="protein sequence ID" value="CAD5232739.1"/>
    <property type="molecule type" value="Genomic_DNA"/>
</dbReference>
<evidence type="ECO:0000313" key="3">
    <source>
        <dbReference type="Proteomes" id="UP000095284"/>
    </source>
</evidence>
<reference evidence="2" key="2">
    <citation type="submission" date="2020-09" db="EMBL/GenBank/DDBJ databases">
        <authorList>
            <person name="Kikuchi T."/>
        </authorList>
    </citation>
    <scope>NUCLEOTIDE SEQUENCE</scope>
    <source>
        <strain evidence="2">Ka4C1</strain>
    </source>
</reference>
<keyword evidence="4" id="KW-1185">Reference proteome</keyword>
<evidence type="ECO:0000313" key="5">
    <source>
        <dbReference type="WBParaSite" id="BXY_0197100.1"/>
    </source>
</evidence>
<dbReference type="Proteomes" id="UP000095284">
    <property type="component" value="Unplaced"/>
</dbReference>
<organism evidence="3 5">
    <name type="scientific">Bursaphelenchus xylophilus</name>
    <name type="common">Pinewood nematode worm</name>
    <name type="synonym">Aphelenchoides xylophilus</name>
    <dbReference type="NCBI Taxonomy" id="6326"/>
    <lineage>
        <taxon>Eukaryota</taxon>
        <taxon>Metazoa</taxon>
        <taxon>Ecdysozoa</taxon>
        <taxon>Nematoda</taxon>
        <taxon>Chromadorea</taxon>
        <taxon>Rhabditida</taxon>
        <taxon>Tylenchina</taxon>
        <taxon>Tylenchomorpha</taxon>
        <taxon>Aphelenchoidea</taxon>
        <taxon>Aphelenchoididae</taxon>
        <taxon>Bursaphelenchus</taxon>
    </lineage>
</organism>
<evidence type="ECO:0000256" key="1">
    <source>
        <dbReference type="SAM" id="SignalP"/>
    </source>
</evidence>
<dbReference type="WBParaSite" id="BXY_0197100.1">
    <property type="protein sequence ID" value="BXY_0197100.1"/>
    <property type="gene ID" value="BXY_0197100"/>
</dbReference>
<accession>A0A1I7RMN6</accession>
<dbReference type="Proteomes" id="UP000582659">
    <property type="component" value="Unassembled WGS sequence"/>
</dbReference>
<dbReference type="Proteomes" id="UP000659654">
    <property type="component" value="Unassembled WGS sequence"/>
</dbReference>
<dbReference type="AlphaFoldDB" id="A0A1I7RMN6"/>
<name>A0A1I7RMN6_BURXY</name>
<keyword evidence="1" id="KW-0732">Signal</keyword>
<reference evidence="5" key="1">
    <citation type="submission" date="2016-11" db="UniProtKB">
        <authorList>
            <consortium name="WormBaseParasite"/>
        </authorList>
    </citation>
    <scope>IDENTIFICATION</scope>
</reference>
<gene>
    <name evidence="2" type="ORF">BXYJ_LOCUS12830</name>
</gene>
<dbReference type="OrthoDB" id="10499534at2759"/>
<dbReference type="EMBL" id="CAJFCV020000005">
    <property type="protein sequence ID" value="CAG9125638.1"/>
    <property type="molecule type" value="Genomic_DNA"/>
</dbReference>
<feature type="chain" id="PRO_5035359220" evidence="1">
    <location>
        <begin position="17"/>
        <end position="189"/>
    </location>
</feature>
<evidence type="ECO:0000313" key="2">
    <source>
        <dbReference type="EMBL" id="CAD5232739.1"/>
    </source>
</evidence>
<evidence type="ECO:0000313" key="4">
    <source>
        <dbReference type="Proteomes" id="UP000659654"/>
    </source>
</evidence>